<evidence type="ECO:0000259" key="18">
    <source>
        <dbReference type="PROSITE" id="PS51387"/>
    </source>
</evidence>
<keyword evidence="9 17" id="KW-0274">FAD</keyword>
<dbReference type="STRING" id="47855.GA0070606_3810"/>
<keyword evidence="7 17" id="KW-0132">Cell division</keyword>
<dbReference type="GO" id="GO:0008360">
    <property type="term" value="P:regulation of cell shape"/>
    <property type="evidence" value="ECO:0007669"/>
    <property type="project" value="UniProtKB-KW"/>
</dbReference>
<dbReference type="GO" id="GO:0071949">
    <property type="term" value="F:FAD binding"/>
    <property type="evidence" value="ECO:0007669"/>
    <property type="project" value="InterPro"/>
</dbReference>
<name>A0A1C6VB54_9ACTN</name>
<dbReference type="InterPro" id="IPR036318">
    <property type="entry name" value="FAD-bd_PCMH-like_sf"/>
</dbReference>
<evidence type="ECO:0000256" key="6">
    <source>
        <dbReference type="ARBA" id="ARBA00022490"/>
    </source>
</evidence>
<evidence type="ECO:0000256" key="3">
    <source>
        <dbReference type="ARBA" id="ARBA00004496"/>
    </source>
</evidence>
<evidence type="ECO:0000256" key="14">
    <source>
        <dbReference type="ARBA" id="ARBA00023306"/>
    </source>
</evidence>
<keyword evidence="11 17" id="KW-0133">Cell shape</keyword>
<evidence type="ECO:0000256" key="9">
    <source>
        <dbReference type="ARBA" id="ARBA00022827"/>
    </source>
</evidence>
<dbReference type="HAMAP" id="MF_00037">
    <property type="entry name" value="MurB"/>
    <property type="match status" value="1"/>
</dbReference>
<keyword evidence="14 17" id="KW-0131">Cell cycle</keyword>
<dbReference type="PROSITE" id="PS51387">
    <property type="entry name" value="FAD_PCMH"/>
    <property type="match status" value="1"/>
</dbReference>
<evidence type="ECO:0000256" key="17">
    <source>
        <dbReference type="HAMAP-Rule" id="MF_00037"/>
    </source>
</evidence>
<dbReference type="Pfam" id="PF01565">
    <property type="entry name" value="FAD_binding_4"/>
    <property type="match status" value="1"/>
</dbReference>
<evidence type="ECO:0000256" key="13">
    <source>
        <dbReference type="ARBA" id="ARBA00023002"/>
    </source>
</evidence>
<dbReference type="GO" id="GO:0008762">
    <property type="term" value="F:UDP-N-acetylmuramate dehydrogenase activity"/>
    <property type="evidence" value="ECO:0007669"/>
    <property type="project" value="UniProtKB-UniRule"/>
</dbReference>
<feature type="domain" description="FAD-binding PCMH-type" evidence="18">
    <location>
        <begin position="28"/>
        <end position="198"/>
    </location>
</feature>
<dbReference type="AlphaFoldDB" id="A0A1C6VB54"/>
<keyword evidence="6 17" id="KW-0963">Cytoplasm</keyword>
<gene>
    <name evidence="17" type="primary">murB</name>
    <name evidence="19" type="ORF">GA0070606_3810</name>
</gene>
<dbReference type="Proteomes" id="UP000199001">
    <property type="component" value="Unassembled WGS sequence"/>
</dbReference>
<reference evidence="20" key="1">
    <citation type="submission" date="2016-06" db="EMBL/GenBank/DDBJ databases">
        <authorList>
            <person name="Varghese N."/>
            <person name="Submissions Spin"/>
        </authorList>
    </citation>
    <scope>NUCLEOTIDE SEQUENCE [LARGE SCALE GENOMIC DNA]</scope>
    <source>
        <strain evidence="20">DSM 43903</strain>
    </source>
</reference>
<evidence type="ECO:0000256" key="2">
    <source>
        <dbReference type="ARBA" id="ARBA00003921"/>
    </source>
</evidence>
<comment type="pathway">
    <text evidence="4 17">Cell wall biogenesis; peptidoglycan biosynthesis.</text>
</comment>
<keyword evidence="13 17" id="KW-0560">Oxidoreductase</keyword>
<dbReference type="GO" id="GO:0071555">
    <property type="term" value="P:cell wall organization"/>
    <property type="evidence" value="ECO:0007669"/>
    <property type="project" value="UniProtKB-KW"/>
</dbReference>
<dbReference type="Pfam" id="PF02873">
    <property type="entry name" value="MurB_C"/>
    <property type="match status" value="1"/>
</dbReference>
<comment type="similarity">
    <text evidence="5 17">Belongs to the MurB family.</text>
</comment>
<keyword evidence="15 17" id="KW-0961">Cell wall biogenesis/degradation</keyword>
<dbReference type="PANTHER" id="PTHR21071">
    <property type="entry name" value="UDP-N-ACETYLENOLPYRUVOYLGLUCOSAMINE REDUCTASE"/>
    <property type="match status" value="1"/>
</dbReference>
<comment type="subcellular location">
    <subcellularLocation>
        <location evidence="3 17">Cytoplasm</location>
    </subcellularLocation>
</comment>
<comment type="function">
    <text evidence="2 17">Cell wall formation.</text>
</comment>
<evidence type="ECO:0000313" key="19">
    <source>
        <dbReference type="EMBL" id="SCL63528.1"/>
    </source>
</evidence>
<evidence type="ECO:0000256" key="4">
    <source>
        <dbReference type="ARBA" id="ARBA00004752"/>
    </source>
</evidence>
<dbReference type="NCBIfam" id="NF010478">
    <property type="entry name" value="PRK13903.1"/>
    <property type="match status" value="1"/>
</dbReference>
<feature type="active site" evidence="17">
    <location>
        <position position="176"/>
    </location>
</feature>
<dbReference type="SUPFAM" id="SSF56194">
    <property type="entry name" value="Uridine diphospho-N-Acetylenolpyruvylglucosamine reductase, MurB, C-terminal domain"/>
    <property type="match status" value="1"/>
</dbReference>
<keyword evidence="8 17" id="KW-0285">Flavoprotein</keyword>
<comment type="catalytic activity">
    <reaction evidence="16 17">
        <text>UDP-N-acetyl-alpha-D-muramate + NADP(+) = UDP-N-acetyl-3-O-(1-carboxyvinyl)-alpha-D-glucosamine + NADPH + H(+)</text>
        <dbReference type="Rhea" id="RHEA:12248"/>
        <dbReference type="ChEBI" id="CHEBI:15378"/>
        <dbReference type="ChEBI" id="CHEBI:57783"/>
        <dbReference type="ChEBI" id="CHEBI:58349"/>
        <dbReference type="ChEBI" id="CHEBI:68483"/>
        <dbReference type="ChEBI" id="CHEBI:70757"/>
        <dbReference type="EC" id="1.3.1.98"/>
    </reaction>
</comment>
<evidence type="ECO:0000256" key="10">
    <source>
        <dbReference type="ARBA" id="ARBA00022857"/>
    </source>
</evidence>
<dbReference type="InterPro" id="IPR003170">
    <property type="entry name" value="MurB"/>
</dbReference>
<dbReference type="Gene3D" id="3.30.465.10">
    <property type="match status" value="1"/>
</dbReference>
<dbReference type="EC" id="1.3.1.98" evidence="17"/>
<dbReference type="InterPro" id="IPR016167">
    <property type="entry name" value="FAD-bd_PCMH_sub1"/>
</dbReference>
<dbReference type="PANTHER" id="PTHR21071:SF4">
    <property type="entry name" value="UDP-N-ACETYLENOLPYRUVOYLGLUCOSAMINE REDUCTASE"/>
    <property type="match status" value="1"/>
</dbReference>
<keyword evidence="20" id="KW-1185">Reference proteome</keyword>
<evidence type="ECO:0000256" key="8">
    <source>
        <dbReference type="ARBA" id="ARBA00022630"/>
    </source>
</evidence>
<dbReference type="InterPro" id="IPR016166">
    <property type="entry name" value="FAD-bd_PCMH"/>
</dbReference>
<dbReference type="InterPro" id="IPR036635">
    <property type="entry name" value="MurB_C_sf"/>
</dbReference>
<dbReference type="InterPro" id="IPR006094">
    <property type="entry name" value="Oxid_FAD_bind_N"/>
</dbReference>
<keyword evidence="12 17" id="KW-0573">Peptidoglycan synthesis</keyword>
<evidence type="ECO:0000313" key="20">
    <source>
        <dbReference type="Proteomes" id="UP000199001"/>
    </source>
</evidence>
<dbReference type="GO" id="GO:0009252">
    <property type="term" value="P:peptidoglycan biosynthetic process"/>
    <property type="evidence" value="ECO:0007669"/>
    <property type="project" value="UniProtKB-UniRule"/>
</dbReference>
<dbReference type="InterPro" id="IPR011601">
    <property type="entry name" value="MurB_C"/>
</dbReference>
<evidence type="ECO:0000256" key="5">
    <source>
        <dbReference type="ARBA" id="ARBA00010485"/>
    </source>
</evidence>
<evidence type="ECO:0000256" key="15">
    <source>
        <dbReference type="ARBA" id="ARBA00023316"/>
    </source>
</evidence>
<dbReference type="InterPro" id="IPR016169">
    <property type="entry name" value="FAD-bd_PCMH_sub2"/>
</dbReference>
<keyword evidence="10 17" id="KW-0521">NADP</keyword>
<evidence type="ECO:0000256" key="16">
    <source>
        <dbReference type="ARBA" id="ARBA00048914"/>
    </source>
</evidence>
<evidence type="ECO:0000256" key="11">
    <source>
        <dbReference type="ARBA" id="ARBA00022960"/>
    </source>
</evidence>
<feature type="active site" evidence="17">
    <location>
        <position position="355"/>
    </location>
</feature>
<evidence type="ECO:0000256" key="7">
    <source>
        <dbReference type="ARBA" id="ARBA00022618"/>
    </source>
</evidence>
<dbReference type="SUPFAM" id="SSF56176">
    <property type="entry name" value="FAD-binding/transporter-associated domain-like"/>
    <property type="match status" value="1"/>
</dbReference>
<dbReference type="RefSeq" id="WP_091102101.1">
    <property type="nucleotide sequence ID" value="NZ_FMHZ01000002.1"/>
</dbReference>
<dbReference type="Gene3D" id="3.30.43.10">
    <property type="entry name" value="Uridine Diphospho-n-acetylenolpyruvylglucosamine Reductase, domain 2"/>
    <property type="match status" value="1"/>
</dbReference>
<dbReference type="UniPathway" id="UPA00219"/>
<accession>A0A1C6VB54</accession>
<evidence type="ECO:0000256" key="12">
    <source>
        <dbReference type="ARBA" id="ARBA00022984"/>
    </source>
</evidence>
<dbReference type="Gene3D" id="3.90.78.10">
    <property type="entry name" value="UDP-N-acetylenolpyruvoylglucosamine reductase, C-terminal domain"/>
    <property type="match status" value="1"/>
</dbReference>
<evidence type="ECO:0000256" key="1">
    <source>
        <dbReference type="ARBA" id="ARBA00001974"/>
    </source>
</evidence>
<dbReference type="GO" id="GO:0005829">
    <property type="term" value="C:cytosol"/>
    <property type="evidence" value="ECO:0007669"/>
    <property type="project" value="TreeGrafter"/>
</dbReference>
<organism evidence="19 20">
    <name type="scientific">Micromonospora citrea</name>
    <dbReference type="NCBI Taxonomy" id="47855"/>
    <lineage>
        <taxon>Bacteria</taxon>
        <taxon>Bacillati</taxon>
        <taxon>Actinomycetota</taxon>
        <taxon>Actinomycetes</taxon>
        <taxon>Micromonosporales</taxon>
        <taxon>Micromonosporaceae</taxon>
        <taxon>Micromonospora</taxon>
    </lineage>
</organism>
<comment type="cofactor">
    <cofactor evidence="1 17">
        <name>FAD</name>
        <dbReference type="ChEBI" id="CHEBI:57692"/>
    </cofactor>
</comment>
<dbReference type="EMBL" id="FMHZ01000002">
    <property type="protein sequence ID" value="SCL63528.1"/>
    <property type="molecule type" value="Genomic_DNA"/>
</dbReference>
<proteinExistence type="inferred from homology"/>
<protein>
    <recommendedName>
        <fullName evidence="17">UDP-N-acetylenolpyruvoylglucosamine reductase</fullName>
        <ecNumber evidence="17">1.3.1.98</ecNumber>
    </recommendedName>
    <alternativeName>
        <fullName evidence="17">UDP-N-acetylmuramate dehydrogenase</fullName>
    </alternativeName>
</protein>
<dbReference type="OrthoDB" id="9804753at2"/>
<dbReference type="GO" id="GO:0051301">
    <property type="term" value="P:cell division"/>
    <property type="evidence" value="ECO:0007669"/>
    <property type="project" value="UniProtKB-KW"/>
</dbReference>
<feature type="active site" description="Proton donor" evidence="17">
    <location>
        <position position="253"/>
    </location>
</feature>
<sequence length="363" mass="38082">MSDVYAQPTTGAEPTDTCELARYTTLRLGGPAGRVVAGTDADEIVRAVREAGDRDEPVLVLAGGSNVVIGDDGFPGTVVLVRSRGLRVVAEDAETVTVRVEAGEPWDDLVATTVANGWSGLECLSGIPGSTGATPIQNVGAYGQEVAETVTGVQVHDRVDGTVGRIAAADCGFAYRSSIFKYSDRWVVLSVDFRLARSPLSGPVRYAELARALGVQVGERVPLADARATVLRLRAGKGMVLDAGDPDTRSVGSFFTNPVLDATAYELLRERAAELGEPPSWPCPGDMVKVSAAWLIDKAGFGKGHPGPEGTAISSKHTLALTNRGGTASTAALVELAREIRDGVHRRFGVTLHPEPVLVNCAI</sequence>